<dbReference type="GO" id="GO:0003677">
    <property type="term" value="F:DNA binding"/>
    <property type="evidence" value="ECO:0007669"/>
    <property type="project" value="TreeGrafter"/>
</dbReference>
<keyword evidence="4 5" id="KW-0949">S-adenosyl-L-methionine</keyword>
<gene>
    <name evidence="7" type="ORF">L207DRAFT_114792</name>
</gene>
<evidence type="ECO:0000256" key="1">
    <source>
        <dbReference type="ARBA" id="ARBA00011975"/>
    </source>
</evidence>
<dbReference type="OrthoDB" id="414133at2759"/>
<feature type="compositionally biased region" description="Basic and acidic residues" evidence="6">
    <location>
        <begin position="162"/>
        <end position="174"/>
    </location>
</feature>
<dbReference type="EMBL" id="KZ613952">
    <property type="protein sequence ID" value="PMD35445.1"/>
    <property type="molecule type" value="Genomic_DNA"/>
</dbReference>
<feature type="active site" evidence="5">
    <location>
        <position position="706"/>
    </location>
</feature>
<dbReference type="EC" id="2.1.1.37" evidence="1"/>
<evidence type="ECO:0000256" key="6">
    <source>
        <dbReference type="SAM" id="MobiDB-lite"/>
    </source>
</evidence>
<sequence>MAPLRQRSFIILDNDDVNDDLVVLDHVSSGSISSSRIVKPATRSTTMSGVNAVPVQPTSGSQDILLTSRSPNASITSPFGGFDWSSKPTRSGAMAPTSPDLLGQASRVSLVRALPEYRAISRTLSLSPTAEALRASMLGSAHDPINLLAEDSGDDIGGGMSRDTKRTRSGDKTSHCPMPRHGADQNRQYIFLDNDDEDGDEPPNALVRSLRRHPTAEDELIDLEDIEDVLLQADGQLLQLEGVYLDEAKSQDSRRSSRAVKIERRNPDIVFPFVRKESLKHLGSTILPNKTVELRDGSFMRITDVLLNTQTNAVTLRGHRLQRTRDMNGMLEKKMNECLLFLEVDDDDHRDPLKQAVFEIPLAEVVQLRNVRYTNEIFPLNRNLDLTDFNSKKMVQETGGLTARWKYTCHYISAISRHNNNYKERSLEHLEPDECTKGYATLKAARRFKWRGETVLGGAYQPTVDRKETIVLLESRGEENTISIASSPKAKNSALAQVYSIDDSLSDEEDRSNSACEKRLYINLAKRKHSEMAVDFSEQTSWCGQSKKKVKQAEEKALKETRERLSRMSLQTCQKKELGINSKPIDFSPRLSMPIDLTSSDLAAPPATGSLGTASGAPRRRTVRTAGQKLTYGDAFCGAGGATRGATMAGLRALWGFDHWEHACETWRANFPYATCYHEDAHGFVQFAKRFPHLVKVDILHLSPPCQFFSPAHTINGCDDEMNTASLFAVLDVIRVSKPRIVTLEQTFGICHPRFRFYFNALVHMFTAQDFSIRWAIIPLAQWGLPARRMRLIMIAACPGEILPRMPAATHSEFGGATLKPFTSVQSVLSSIPRPNVLRPDPLHDPVPFPLNKYLTPWDASKILPRAITTSGGGNWHPSGKRDFTLREYAVLQGFPQCHLFKGKAIKKQIGNAVPPCIAKVLFESIKRDLDAADGVEDDPELIE</sequence>
<dbReference type="InterPro" id="IPR029063">
    <property type="entry name" value="SAM-dependent_MTases_sf"/>
</dbReference>
<dbReference type="InterPro" id="IPR050390">
    <property type="entry name" value="C5-Methyltransferase"/>
</dbReference>
<dbReference type="Gene3D" id="3.90.120.10">
    <property type="entry name" value="DNA Methylase, subunit A, domain 2"/>
    <property type="match status" value="1"/>
</dbReference>
<dbReference type="GO" id="GO:0032259">
    <property type="term" value="P:methylation"/>
    <property type="evidence" value="ECO:0007669"/>
    <property type="project" value="UniProtKB-KW"/>
</dbReference>
<keyword evidence="3 5" id="KW-0808">Transferase</keyword>
<keyword evidence="2 5" id="KW-0489">Methyltransferase</keyword>
<dbReference type="STRING" id="1149755.A0A2J6RAB9"/>
<dbReference type="Gene3D" id="3.40.50.150">
    <property type="entry name" value="Vaccinia Virus protein VP39"/>
    <property type="match status" value="1"/>
</dbReference>
<dbReference type="PROSITE" id="PS51679">
    <property type="entry name" value="SAM_MT_C5"/>
    <property type="match status" value="1"/>
</dbReference>
<evidence type="ECO:0000256" key="5">
    <source>
        <dbReference type="PROSITE-ProRule" id="PRU01016"/>
    </source>
</evidence>
<evidence type="ECO:0000256" key="4">
    <source>
        <dbReference type="ARBA" id="ARBA00022691"/>
    </source>
</evidence>
<protein>
    <recommendedName>
        <fullName evidence="1">DNA (cytosine-5-)-methyltransferase</fullName>
        <ecNumber evidence="1">2.1.1.37</ecNumber>
    </recommendedName>
</protein>
<dbReference type="AlphaFoldDB" id="A0A2J6RAB9"/>
<dbReference type="GO" id="GO:0003886">
    <property type="term" value="F:DNA (cytosine-5-)-methyltransferase activity"/>
    <property type="evidence" value="ECO:0007669"/>
    <property type="project" value="UniProtKB-EC"/>
</dbReference>
<dbReference type="Proteomes" id="UP000235786">
    <property type="component" value="Unassembled WGS sequence"/>
</dbReference>
<evidence type="ECO:0000256" key="2">
    <source>
        <dbReference type="ARBA" id="ARBA00022603"/>
    </source>
</evidence>
<accession>A0A2J6RAB9</accession>
<reference evidence="7 8" key="1">
    <citation type="submission" date="2016-04" db="EMBL/GenBank/DDBJ databases">
        <title>A degradative enzymes factory behind the ericoid mycorrhizal symbiosis.</title>
        <authorList>
            <consortium name="DOE Joint Genome Institute"/>
            <person name="Martino E."/>
            <person name="Morin E."/>
            <person name="Grelet G."/>
            <person name="Kuo A."/>
            <person name="Kohler A."/>
            <person name="Daghino S."/>
            <person name="Barry K."/>
            <person name="Choi C."/>
            <person name="Cichocki N."/>
            <person name="Clum A."/>
            <person name="Copeland A."/>
            <person name="Hainaut M."/>
            <person name="Haridas S."/>
            <person name="Labutti K."/>
            <person name="Lindquist E."/>
            <person name="Lipzen A."/>
            <person name="Khouja H.-R."/>
            <person name="Murat C."/>
            <person name="Ohm R."/>
            <person name="Olson A."/>
            <person name="Spatafora J."/>
            <person name="Veneault-Fourrey C."/>
            <person name="Henrissat B."/>
            <person name="Grigoriev I."/>
            <person name="Martin F."/>
            <person name="Perotto S."/>
        </authorList>
    </citation>
    <scope>NUCLEOTIDE SEQUENCE [LARGE SCALE GENOMIC DNA]</scope>
    <source>
        <strain evidence="7 8">F</strain>
    </source>
</reference>
<dbReference type="GO" id="GO:0044027">
    <property type="term" value="P:negative regulation of gene expression via chromosomal CpG island methylation"/>
    <property type="evidence" value="ECO:0007669"/>
    <property type="project" value="TreeGrafter"/>
</dbReference>
<dbReference type="PANTHER" id="PTHR10629:SF52">
    <property type="entry name" value="DNA (CYTOSINE-5)-METHYLTRANSFERASE 1"/>
    <property type="match status" value="1"/>
</dbReference>
<organism evidence="7 8">
    <name type="scientific">Hyaloscypha variabilis (strain UAMH 11265 / GT02V1 / F)</name>
    <name type="common">Meliniomyces variabilis</name>
    <dbReference type="NCBI Taxonomy" id="1149755"/>
    <lineage>
        <taxon>Eukaryota</taxon>
        <taxon>Fungi</taxon>
        <taxon>Dikarya</taxon>
        <taxon>Ascomycota</taxon>
        <taxon>Pezizomycotina</taxon>
        <taxon>Leotiomycetes</taxon>
        <taxon>Helotiales</taxon>
        <taxon>Hyaloscyphaceae</taxon>
        <taxon>Hyaloscypha</taxon>
        <taxon>Hyaloscypha variabilis</taxon>
    </lineage>
</organism>
<feature type="region of interest" description="Disordered" evidence="6">
    <location>
        <begin position="149"/>
        <end position="186"/>
    </location>
</feature>
<dbReference type="InterPro" id="IPR001525">
    <property type="entry name" value="C5_MeTfrase"/>
</dbReference>
<dbReference type="SUPFAM" id="SSF53335">
    <property type="entry name" value="S-adenosyl-L-methionine-dependent methyltransferases"/>
    <property type="match status" value="1"/>
</dbReference>
<dbReference type="Pfam" id="PF00145">
    <property type="entry name" value="DNA_methylase"/>
    <property type="match status" value="2"/>
</dbReference>
<comment type="similarity">
    <text evidence="5">Belongs to the class I-like SAM-binding methyltransferase superfamily. C5-methyltransferase family.</text>
</comment>
<evidence type="ECO:0000313" key="8">
    <source>
        <dbReference type="Proteomes" id="UP000235786"/>
    </source>
</evidence>
<dbReference type="GO" id="GO:0005634">
    <property type="term" value="C:nucleus"/>
    <property type="evidence" value="ECO:0007669"/>
    <property type="project" value="TreeGrafter"/>
</dbReference>
<evidence type="ECO:0000256" key="3">
    <source>
        <dbReference type="ARBA" id="ARBA00022679"/>
    </source>
</evidence>
<dbReference type="PANTHER" id="PTHR10629">
    <property type="entry name" value="CYTOSINE-SPECIFIC METHYLTRANSFERASE"/>
    <property type="match status" value="1"/>
</dbReference>
<evidence type="ECO:0000313" key="7">
    <source>
        <dbReference type="EMBL" id="PMD35445.1"/>
    </source>
</evidence>
<proteinExistence type="inferred from homology"/>
<name>A0A2J6RAB9_HYAVF</name>
<keyword evidence="8" id="KW-1185">Reference proteome</keyword>
<feature type="region of interest" description="Disordered" evidence="6">
    <location>
        <begin position="600"/>
        <end position="619"/>
    </location>
</feature>